<feature type="domain" description="ArsA/GET3 Anion-transporting ATPase-like" evidence="1">
    <location>
        <begin position="8"/>
        <end position="27"/>
    </location>
</feature>
<sequence>MNCAKNMIIVFDTAPTGHTIRMLELPGARVPRCTS</sequence>
<dbReference type="Gene3D" id="3.40.50.300">
    <property type="entry name" value="P-loop containing nucleotide triphosphate hydrolases"/>
    <property type="match status" value="1"/>
</dbReference>
<dbReference type="InterPro" id="IPR025723">
    <property type="entry name" value="ArsA/GET3_ATPase-like"/>
</dbReference>
<evidence type="ECO:0000313" key="2">
    <source>
        <dbReference type="EMBL" id="RRE94526.1"/>
    </source>
</evidence>
<gene>
    <name evidence="2" type="ORF">EAO17_27575</name>
</gene>
<dbReference type="EMBL" id="RDAM01000002">
    <property type="protein sequence ID" value="RRE94526.1"/>
    <property type="molecule type" value="Genomic_DNA"/>
</dbReference>
<dbReference type="Proteomes" id="UP000275975">
    <property type="component" value="Unassembled WGS sequence"/>
</dbReference>
<dbReference type="InterPro" id="IPR027417">
    <property type="entry name" value="P-loop_NTPase"/>
</dbReference>
<accession>A0ABD7J4J6</accession>
<organism evidence="2 3">
    <name type="scientific">Klebsiella pneumoniae</name>
    <dbReference type="NCBI Taxonomy" id="573"/>
    <lineage>
        <taxon>Bacteria</taxon>
        <taxon>Pseudomonadati</taxon>
        <taxon>Pseudomonadota</taxon>
        <taxon>Gammaproteobacteria</taxon>
        <taxon>Enterobacterales</taxon>
        <taxon>Enterobacteriaceae</taxon>
        <taxon>Klebsiella/Raoultella group</taxon>
        <taxon>Klebsiella</taxon>
        <taxon>Klebsiella pneumoniae complex</taxon>
    </lineage>
</organism>
<dbReference type="AlphaFoldDB" id="A0ABD7J4J6"/>
<comment type="caution">
    <text evidence="2">The sequence shown here is derived from an EMBL/GenBank/DDBJ whole genome shotgun (WGS) entry which is preliminary data.</text>
</comment>
<evidence type="ECO:0000313" key="3">
    <source>
        <dbReference type="Proteomes" id="UP000275975"/>
    </source>
</evidence>
<proteinExistence type="predicted"/>
<dbReference type="Pfam" id="PF02374">
    <property type="entry name" value="ArsA_ATPase"/>
    <property type="match status" value="1"/>
</dbReference>
<reference evidence="2 3" key="1">
    <citation type="journal article" date="2019" name="Antimicrob. Agents Chemother.">
        <title>Applying Rapid Whole Genome Sequencing to Predict Phenotypic Antimicrobial Susceptibility Testing Results Among Carbapenem-Resistant Klebsiella pneumoniae Clinical Isolates.</title>
        <authorList>
            <person name="Tamma P.D."/>
            <person name="Fan Y."/>
            <person name="Bergman Y."/>
            <person name="Pertea G."/>
            <person name="Kazmi A."/>
            <person name="Lewis S."/>
            <person name="Carroll K.C."/>
            <person name="Schatz M.C."/>
            <person name="Timp W."/>
            <person name="Simner P.J."/>
        </authorList>
    </citation>
    <scope>NUCLEOTIDE SEQUENCE [LARGE SCALE GENOMIC DNA]</scope>
    <source>
        <strain evidence="2 3">KLPN_104</strain>
    </source>
</reference>
<protein>
    <recommendedName>
        <fullName evidence="1">ArsA/GET3 Anion-transporting ATPase-like domain-containing protein</fullName>
    </recommendedName>
</protein>
<name>A0ABD7J4J6_KLEPN</name>
<evidence type="ECO:0000259" key="1">
    <source>
        <dbReference type="Pfam" id="PF02374"/>
    </source>
</evidence>